<dbReference type="Proteomes" id="UP000076715">
    <property type="component" value="Unassembled WGS sequence"/>
</dbReference>
<dbReference type="AlphaFoldDB" id="A0A163CI98"/>
<accession>A0A163CI98</accession>
<organism evidence="2 3">
    <name type="scientific">Aquimarina aggregata</name>
    <dbReference type="NCBI Taxonomy" id="1642818"/>
    <lineage>
        <taxon>Bacteria</taxon>
        <taxon>Pseudomonadati</taxon>
        <taxon>Bacteroidota</taxon>
        <taxon>Flavobacteriia</taxon>
        <taxon>Flavobacteriales</taxon>
        <taxon>Flavobacteriaceae</taxon>
        <taxon>Aquimarina</taxon>
    </lineage>
</organism>
<protein>
    <recommendedName>
        <fullName evidence="4">Outer membrane protein beta-barrel domain-containing protein</fullName>
    </recommendedName>
</protein>
<sequence length="237" mass="28233">MKTKLFFLISVFILSYTTVFAQTKINAKKNNFEFFIGYNSGALKNLIFAPVRRYDYNALSYQFGYTRITKREKLFEVQLNYLSSALETNIIAEPNPEYSKIVLNFSSLKQIHKSDKLKIHVGLQTQTNVSSYFDWKQYDFQQKLGIAGRFTYLINDTHSLSSKLTLPFIMWRTSTFEENLYTINRYQSVLWSTEYKYRISKHLDFKVNYNFNYDRLQISNAYRELQHQINLGINFKF</sequence>
<evidence type="ECO:0000256" key="1">
    <source>
        <dbReference type="SAM" id="SignalP"/>
    </source>
</evidence>
<dbReference type="RefSeq" id="WP_066310184.1">
    <property type="nucleotide sequence ID" value="NZ_LQRT01000002.1"/>
</dbReference>
<name>A0A163CI98_9FLAO</name>
<reference evidence="2 3" key="1">
    <citation type="submission" date="2016-01" db="EMBL/GenBank/DDBJ databases">
        <title>The draft genome sequence of Aquimarina sp. RZW4-3-2.</title>
        <authorList>
            <person name="Wang Y."/>
        </authorList>
    </citation>
    <scope>NUCLEOTIDE SEQUENCE [LARGE SCALE GENOMIC DNA]</scope>
    <source>
        <strain evidence="2 3">RZW4-3-2</strain>
    </source>
</reference>
<evidence type="ECO:0000313" key="3">
    <source>
        <dbReference type="Proteomes" id="UP000076715"/>
    </source>
</evidence>
<evidence type="ECO:0000313" key="2">
    <source>
        <dbReference type="EMBL" id="KZS42442.1"/>
    </source>
</evidence>
<dbReference type="STRING" id="1642818.AWE51_03090"/>
<keyword evidence="1" id="KW-0732">Signal</keyword>
<keyword evidence="3" id="KW-1185">Reference proteome</keyword>
<feature type="signal peptide" evidence="1">
    <location>
        <begin position="1"/>
        <end position="21"/>
    </location>
</feature>
<comment type="caution">
    <text evidence="2">The sequence shown here is derived from an EMBL/GenBank/DDBJ whole genome shotgun (WGS) entry which is preliminary data.</text>
</comment>
<feature type="chain" id="PRO_5007842176" description="Outer membrane protein beta-barrel domain-containing protein" evidence="1">
    <location>
        <begin position="22"/>
        <end position="237"/>
    </location>
</feature>
<proteinExistence type="predicted"/>
<evidence type="ECO:0008006" key="4">
    <source>
        <dbReference type="Google" id="ProtNLM"/>
    </source>
</evidence>
<dbReference type="OrthoDB" id="1335205at2"/>
<gene>
    <name evidence="2" type="ORF">AWE51_03090</name>
</gene>
<dbReference type="EMBL" id="LQRT01000002">
    <property type="protein sequence ID" value="KZS42442.1"/>
    <property type="molecule type" value="Genomic_DNA"/>
</dbReference>